<feature type="domain" description="Glyoxalase/fosfomycin resistance/dioxygenase" evidence="1">
    <location>
        <begin position="3"/>
        <end position="109"/>
    </location>
</feature>
<organism evidence="2 3">
    <name type="scientific">Agathobacter rectalis</name>
    <dbReference type="NCBI Taxonomy" id="39491"/>
    <lineage>
        <taxon>Bacteria</taxon>
        <taxon>Bacillati</taxon>
        <taxon>Bacillota</taxon>
        <taxon>Clostridia</taxon>
        <taxon>Lachnospirales</taxon>
        <taxon>Lachnospiraceae</taxon>
        <taxon>Agathobacter</taxon>
    </lineage>
</organism>
<proteinExistence type="predicted"/>
<evidence type="ECO:0000259" key="1">
    <source>
        <dbReference type="Pfam" id="PF00903"/>
    </source>
</evidence>
<dbReference type="GO" id="GO:0016829">
    <property type="term" value="F:lyase activity"/>
    <property type="evidence" value="ECO:0007669"/>
    <property type="project" value="UniProtKB-KW"/>
</dbReference>
<dbReference type="Proteomes" id="UP000095673">
    <property type="component" value="Unassembled WGS sequence"/>
</dbReference>
<dbReference type="Pfam" id="PF00903">
    <property type="entry name" value="Glyoxalase"/>
    <property type="match status" value="1"/>
</dbReference>
<dbReference type="SUPFAM" id="SSF54593">
    <property type="entry name" value="Glyoxalase/Bleomycin resistance protein/Dihydroxybiphenyl dioxygenase"/>
    <property type="match status" value="1"/>
</dbReference>
<gene>
    <name evidence="2" type="ORF">ERS852580_00734</name>
</gene>
<protein>
    <submittedName>
        <fullName evidence="2">Putative lyase</fullName>
    </submittedName>
</protein>
<dbReference type="AlphaFoldDB" id="A0A173RWZ0"/>
<dbReference type="EMBL" id="CYXM01000002">
    <property type="protein sequence ID" value="CUM82530.1"/>
    <property type="molecule type" value="Genomic_DNA"/>
</dbReference>
<dbReference type="RefSeq" id="WP_055237383.1">
    <property type="nucleotide sequence ID" value="NZ_CYXM01000002.1"/>
</dbReference>
<dbReference type="Gene3D" id="3.10.180.10">
    <property type="entry name" value="2,3-Dihydroxybiphenyl 1,2-Dioxygenase, domain 1"/>
    <property type="match status" value="1"/>
</dbReference>
<reference evidence="2 3" key="1">
    <citation type="submission" date="2015-09" db="EMBL/GenBank/DDBJ databases">
        <authorList>
            <consortium name="Pathogen Informatics"/>
        </authorList>
    </citation>
    <scope>NUCLEOTIDE SEQUENCE [LARGE SCALE GENOMIC DNA]</scope>
    <source>
        <strain evidence="2 3">2789STDY5834968</strain>
    </source>
</reference>
<dbReference type="OrthoDB" id="9810648at2"/>
<dbReference type="InterPro" id="IPR004360">
    <property type="entry name" value="Glyas_Fos-R_dOase_dom"/>
</dbReference>
<evidence type="ECO:0000313" key="3">
    <source>
        <dbReference type="Proteomes" id="UP000095673"/>
    </source>
</evidence>
<sequence length="130" mass="15142">MIGIDHIAIIVSKEENLNFYKKLGFKEIRRITRAYDFVVFMKNGDVILEIFVDPNHPDRLTKPESLGIRHIALTVDSLDDVVKKFDCEPVKKDWFGRRFTFVKDMDNQPIEINEICLKSEEDIVNGLESN</sequence>
<name>A0A173RWZ0_9FIRM</name>
<accession>A0A173RWZ0</accession>
<dbReference type="InterPro" id="IPR029068">
    <property type="entry name" value="Glyas_Bleomycin-R_OHBP_Dase"/>
</dbReference>
<keyword evidence="2" id="KW-0456">Lyase</keyword>
<evidence type="ECO:0000313" key="2">
    <source>
        <dbReference type="EMBL" id="CUM82530.1"/>
    </source>
</evidence>